<dbReference type="SMART" id="SM00338">
    <property type="entry name" value="BRLZ"/>
    <property type="match status" value="1"/>
</dbReference>
<feature type="compositionally biased region" description="Polar residues" evidence="14">
    <location>
        <begin position="121"/>
        <end position="150"/>
    </location>
</feature>
<evidence type="ECO:0000256" key="1">
    <source>
        <dbReference type="ARBA" id="ARBA00004123"/>
    </source>
</evidence>
<dbReference type="InterPro" id="IPR046347">
    <property type="entry name" value="bZIP_sf"/>
</dbReference>
<dbReference type="InterPro" id="IPR051882">
    <property type="entry name" value="ATF_bZIP_TF"/>
</dbReference>
<evidence type="ECO:0000256" key="8">
    <source>
        <dbReference type="ARBA" id="ARBA00023125"/>
    </source>
</evidence>
<evidence type="ECO:0000256" key="13">
    <source>
        <dbReference type="SAM" id="Coils"/>
    </source>
</evidence>
<comment type="similarity">
    <text evidence="3">Belongs to the bZIP family. ATF subfamily.</text>
</comment>
<dbReference type="GeneID" id="117367767"/>
<dbReference type="OrthoDB" id="644067at2759"/>
<evidence type="ECO:0000256" key="14">
    <source>
        <dbReference type="SAM" id="MobiDB-lite"/>
    </source>
</evidence>
<evidence type="ECO:0000313" key="16">
    <source>
        <dbReference type="Proteomes" id="UP000515159"/>
    </source>
</evidence>
<evidence type="ECO:0000256" key="9">
    <source>
        <dbReference type="ARBA" id="ARBA00023136"/>
    </source>
</evidence>
<dbReference type="GO" id="GO:0000978">
    <property type="term" value="F:RNA polymerase II cis-regulatory region sequence-specific DNA binding"/>
    <property type="evidence" value="ECO:0007669"/>
    <property type="project" value="TreeGrafter"/>
</dbReference>
<keyword evidence="5" id="KW-0256">Endoplasmic reticulum</keyword>
<dbReference type="Gene3D" id="1.20.5.170">
    <property type="match status" value="1"/>
</dbReference>
<evidence type="ECO:0000256" key="7">
    <source>
        <dbReference type="ARBA" id="ARBA00023015"/>
    </source>
</evidence>
<evidence type="ECO:0000256" key="6">
    <source>
        <dbReference type="ARBA" id="ARBA00022989"/>
    </source>
</evidence>
<feature type="domain" description="BZIP" evidence="15">
    <location>
        <begin position="286"/>
        <end position="349"/>
    </location>
</feature>
<keyword evidence="11" id="KW-0834">Unfolded protein response</keyword>
<evidence type="ECO:0000313" key="17">
    <source>
        <dbReference type="RefSeq" id="XP_033816574.1"/>
    </source>
</evidence>
<evidence type="ECO:0000256" key="4">
    <source>
        <dbReference type="ARBA" id="ARBA00022692"/>
    </source>
</evidence>
<reference evidence="17" key="1">
    <citation type="submission" date="2025-08" db="UniProtKB">
        <authorList>
            <consortium name="RefSeq"/>
        </authorList>
    </citation>
    <scope>IDENTIFICATION</scope>
</reference>
<dbReference type="InterPro" id="IPR004827">
    <property type="entry name" value="bZIP"/>
</dbReference>
<evidence type="ECO:0000256" key="11">
    <source>
        <dbReference type="ARBA" id="ARBA00023230"/>
    </source>
</evidence>
<dbReference type="CTD" id="22926"/>
<proteinExistence type="inferred from homology"/>
<comment type="subcellular location">
    <subcellularLocation>
        <location evidence="2">Endoplasmic reticulum membrane</location>
        <topology evidence="2">Single-pass membrane protein</topology>
    </subcellularLocation>
    <subcellularLocation>
        <location evidence="1">Nucleus</location>
    </subcellularLocation>
</comment>
<keyword evidence="4" id="KW-0812">Transmembrane</keyword>
<dbReference type="GO" id="GO:0000981">
    <property type="term" value="F:DNA-binding transcription factor activity, RNA polymerase II-specific"/>
    <property type="evidence" value="ECO:0007669"/>
    <property type="project" value="TreeGrafter"/>
</dbReference>
<evidence type="ECO:0000256" key="3">
    <source>
        <dbReference type="ARBA" id="ARBA00009050"/>
    </source>
</evidence>
<dbReference type="CDD" id="cd14700">
    <property type="entry name" value="bZIP_ATF6"/>
    <property type="match status" value="1"/>
</dbReference>
<evidence type="ECO:0000256" key="10">
    <source>
        <dbReference type="ARBA" id="ARBA00023163"/>
    </source>
</evidence>
<keyword evidence="9" id="KW-0472">Membrane</keyword>
<protein>
    <submittedName>
        <fullName evidence="17">Cyclic AMP-dependent transcription factor ATF-6 alpha</fullName>
    </submittedName>
</protein>
<dbReference type="SUPFAM" id="SSF57959">
    <property type="entry name" value="Leucine zipper domain"/>
    <property type="match status" value="1"/>
</dbReference>
<evidence type="ECO:0000256" key="2">
    <source>
        <dbReference type="ARBA" id="ARBA00004389"/>
    </source>
</evidence>
<dbReference type="FunCoup" id="A0A6P8SE39">
    <property type="interactions" value="3450"/>
</dbReference>
<keyword evidence="7" id="KW-0805">Transcription regulation</keyword>
<keyword evidence="12" id="KW-0539">Nucleus</keyword>
<evidence type="ECO:0000256" key="12">
    <source>
        <dbReference type="ARBA" id="ARBA00023242"/>
    </source>
</evidence>
<sequence>MDARGAGLSAGDGGAVSEELQDPWDSGLFHELSELVGVDELCQTQFDDLGLDLMSWNSYTWDNIDQYCSDYTFKPEPLSPASCDHSIPSPLSVDSTSSFTQHVPEELDLCSNAQLSPVSLYSEGSKNTPSSAENTSKCRATSNAVNSSVTTKRKLPPVIPKQSIQPKPILLPAALEVQSSIAPKTIIIQPMATLLPKQQHQLISIQPAAAQGQPVVLAPSAVVRLQNPGVHASRPILAVAAGAPRLQNRTVNGLPTAAGNGKAPVAKVLNPLPQGSPAPIPTDVNVVRRQQRMIKNRESAFQSRRKKKEYMQSLEAQLRATLAENERLKKENVSLQKMLDDVVLENQKLMITAPKRRAICLMMVVAFLMLNFSPLSMFEKNSTTAPGSPAGHHRHLLGFSAEREQNQIKEVLKNNRFEPFISDEKALMIVKEEPLLYISSPPPCRPRVNRTEALRLTHELRGWVHRHEVERTKSRRLSNSQHKTKLVQKFRRKNEDSQLMTVQYADTSTKNAGSELQVYYASPRSYQDFFDALHRRGDTFYVVSFRRDHLLLPATNRNKTSRPKMSIVLPAININKNMINGQDYEVMMQIDCEVMDTRIMHIKASSIPPFLQVHRENQTNSFYSSEAPSSEAAHVVSAITESAL</sequence>
<dbReference type="KEGG" id="gsh:117367767"/>
<dbReference type="PROSITE" id="PS00036">
    <property type="entry name" value="BZIP_BASIC"/>
    <property type="match status" value="1"/>
</dbReference>
<dbReference type="PANTHER" id="PTHR46164">
    <property type="entry name" value="ATF6, ISOFORM C"/>
    <property type="match status" value="1"/>
</dbReference>
<dbReference type="Pfam" id="PF00170">
    <property type="entry name" value="bZIP_1"/>
    <property type="match status" value="1"/>
</dbReference>
<organism evidence="16 17">
    <name type="scientific">Geotrypetes seraphini</name>
    <name type="common">Gaboon caecilian</name>
    <name type="synonym">Caecilia seraphini</name>
    <dbReference type="NCBI Taxonomy" id="260995"/>
    <lineage>
        <taxon>Eukaryota</taxon>
        <taxon>Metazoa</taxon>
        <taxon>Chordata</taxon>
        <taxon>Craniata</taxon>
        <taxon>Vertebrata</taxon>
        <taxon>Euteleostomi</taxon>
        <taxon>Amphibia</taxon>
        <taxon>Gymnophiona</taxon>
        <taxon>Geotrypetes</taxon>
    </lineage>
</organism>
<name>A0A6P8SE39_GEOSA</name>
<feature type="region of interest" description="Disordered" evidence="14">
    <location>
        <begin position="121"/>
        <end position="152"/>
    </location>
</feature>
<dbReference type="GO" id="GO:0005789">
    <property type="term" value="C:endoplasmic reticulum membrane"/>
    <property type="evidence" value="ECO:0007669"/>
    <property type="project" value="UniProtKB-SubCell"/>
</dbReference>
<dbReference type="AlphaFoldDB" id="A0A6P8SE39"/>
<keyword evidence="8" id="KW-0238">DNA-binding</keyword>
<dbReference type="PANTHER" id="PTHR46164:SF1">
    <property type="entry name" value="CYCLIC AMP-DEPENDENT TRANSCRIPTION FACTOR ATF-6 ALPHA"/>
    <property type="match status" value="1"/>
</dbReference>
<dbReference type="GO" id="GO:0030968">
    <property type="term" value="P:endoplasmic reticulum unfolded protein response"/>
    <property type="evidence" value="ECO:0007669"/>
    <property type="project" value="TreeGrafter"/>
</dbReference>
<accession>A0A6P8SE39</accession>
<dbReference type="InParanoid" id="A0A6P8SE39"/>
<keyword evidence="16" id="KW-1185">Reference proteome</keyword>
<keyword evidence="13" id="KW-0175">Coiled coil</keyword>
<dbReference type="Proteomes" id="UP000515159">
    <property type="component" value="Chromosome 10"/>
</dbReference>
<dbReference type="PROSITE" id="PS50217">
    <property type="entry name" value="BZIP"/>
    <property type="match status" value="1"/>
</dbReference>
<dbReference type="RefSeq" id="XP_033816574.1">
    <property type="nucleotide sequence ID" value="XM_033960683.1"/>
</dbReference>
<evidence type="ECO:0000256" key="5">
    <source>
        <dbReference type="ARBA" id="ARBA00022824"/>
    </source>
</evidence>
<keyword evidence="10" id="KW-0804">Transcription</keyword>
<evidence type="ECO:0000259" key="15">
    <source>
        <dbReference type="PROSITE" id="PS50217"/>
    </source>
</evidence>
<feature type="coiled-coil region" evidence="13">
    <location>
        <begin position="311"/>
        <end position="345"/>
    </location>
</feature>
<dbReference type="GO" id="GO:0005634">
    <property type="term" value="C:nucleus"/>
    <property type="evidence" value="ECO:0007669"/>
    <property type="project" value="UniProtKB-SubCell"/>
</dbReference>
<dbReference type="FunFam" id="1.20.5.170:FF:000041">
    <property type="entry name" value="Cyclic AMP-dependent transcription factor ATF-6 beta"/>
    <property type="match status" value="1"/>
</dbReference>
<keyword evidence="6" id="KW-1133">Transmembrane helix</keyword>
<gene>
    <name evidence="17" type="primary">ATF6</name>
</gene>